<accession>A0A1N6DR45</accession>
<organism evidence="1 2">
    <name type="scientific">Agromyces cerinus subsp. cerinus</name>
    <dbReference type="NCBI Taxonomy" id="232089"/>
    <lineage>
        <taxon>Bacteria</taxon>
        <taxon>Bacillati</taxon>
        <taxon>Actinomycetota</taxon>
        <taxon>Actinomycetes</taxon>
        <taxon>Micrococcales</taxon>
        <taxon>Microbacteriaceae</taxon>
        <taxon>Agromyces</taxon>
    </lineage>
</organism>
<keyword evidence="2" id="KW-1185">Reference proteome</keyword>
<dbReference type="AlphaFoldDB" id="A0A1N6DR45"/>
<proteinExistence type="predicted"/>
<evidence type="ECO:0000313" key="2">
    <source>
        <dbReference type="Proteomes" id="UP000184699"/>
    </source>
</evidence>
<dbReference type="Proteomes" id="UP000184699">
    <property type="component" value="Unassembled WGS sequence"/>
</dbReference>
<sequence length="94" mass="10165">MAVESNALNLYRIHGEPNAIATLAADDLEAVDLGEAAFYVGRRNAITVTLAGAPGGAFSFLPYRRPYPLGTIAMPPGEIKGISDLLRNWRRHVD</sequence>
<name>A0A1N6DR45_9MICO</name>
<protein>
    <submittedName>
        <fullName evidence="1">Uncharacterized protein</fullName>
    </submittedName>
</protein>
<evidence type="ECO:0000313" key="1">
    <source>
        <dbReference type="EMBL" id="SIN73246.1"/>
    </source>
</evidence>
<dbReference type="EMBL" id="FSRJ01000001">
    <property type="protein sequence ID" value="SIN73246.1"/>
    <property type="molecule type" value="Genomic_DNA"/>
</dbReference>
<gene>
    <name evidence="1" type="ORF">SAMN05443544_0624</name>
</gene>
<reference evidence="2" key="1">
    <citation type="submission" date="2016-11" db="EMBL/GenBank/DDBJ databases">
        <authorList>
            <person name="Varghese N."/>
            <person name="Submissions S."/>
        </authorList>
    </citation>
    <scope>NUCLEOTIDE SEQUENCE [LARGE SCALE GENOMIC DNA]</scope>
    <source>
        <strain evidence="2">DSM 8595</strain>
    </source>
</reference>